<comment type="caution">
    <text evidence="9">The sequence shown here is derived from an EMBL/GenBank/DDBJ whole genome shotgun (WGS) entry which is preliminary data.</text>
</comment>
<feature type="transmembrane region" description="Helical" evidence="7">
    <location>
        <begin position="237"/>
        <end position="261"/>
    </location>
</feature>
<dbReference type="PROSITE" id="PS50928">
    <property type="entry name" value="ABC_TM1"/>
    <property type="match status" value="1"/>
</dbReference>
<keyword evidence="5 7" id="KW-1133">Transmembrane helix</keyword>
<keyword evidence="10" id="KW-1185">Reference proteome</keyword>
<dbReference type="InterPro" id="IPR000515">
    <property type="entry name" value="MetI-like"/>
</dbReference>
<reference evidence="9 10" key="1">
    <citation type="submission" date="2023-05" db="EMBL/GenBank/DDBJ databases">
        <title>Sedimentitalea sp. nov. JM2-8.</title>
        <authorList>
            <person name="Huang J."/>
        </authorList>
    </citation>
    <scope>NUCLEOTIDE SEQUENCE [LARGE SCALE GENOMIC DNA]</scope>
    <source>
        <strain evidence="9 10">JM2-8</strain>
    </source>
</reference>
<accession>A0ABT7FHZ5</accession>
<feature type="transmembrane region" description="Helical" evidence="7">
    <location>
        <begin position="134"/>
        <end position="157"/>
    </location>
</feature>
<dbReference type="Pfam" id="PF00528">
    <property type="entry name" value="BPD_transp_1"/>
    <property type="match status" value="1"/>
</dbReference>
<feature type="domain" description="ABC transmembrane type-1" evidence="8">
    <location>
        <begin position="95"/>
        <end position="300"/>
    </location>
</feature>
<dbReference type="Proteomes" id="UP001227126">
    <property type="component" value="Unassembled WGS sequence"/>
</dbReference>
<proteinExistence type="inferred from homology"/>
<evidence type="ECO:0000256" key="7">
    <source>
        <dbReference type="RuleBase" id="RU363032"/>
    </source>
</evidence>
<evidence type="ECO:0000256" key="1">
    <source>
        <dbReference type="ARBA" id="ARBA00004651"/>
    </source>
</evidence>
<dbReference type="InterPro" id="IPR045621">
    <property type="entry name" value="BPD_transp_1_N"/>
</dbReference>
<dbReference type="EMBL" id="JASNJE010000022">
    <property type="protein sequence ID" value="MDK3074615.1"/>
    <property type="molecule type" value="Genomic_DNA"/>
</dbReference>
<feature type="transmembrane region" description="Helical" evidence="7">
    <location>
        <begin position="9"/>
        <end position="27"/>
    </location>
</feature>
<evidence type="ECO:0000256" key="6">
    <source>
        <dbReference type="ARBA" id="ARBA00023136"/>
    </source>
</evidence>
<dbReference type="Pfam" id="PF19300">
    <property type="entry name" value="BPD_transp_1_N"/>
    <property type="match status" value="1"/>
</dbReference>
<comment type="subcellular location">
    <subcellularLocation>
        <location evidence="1 7">Cell membrane</location>
        <topology evidence="1 7">Multi-pass membrane protein</topology>
    </subcellularLocation>
</comment>
<feature type="transmembrane region" description="Helical" evidence="7">
    <location>
        <begin position="177"/>
        <end position="197"/>
    </location>
</feature>
<dbReference type="PANTHER" id="PTHR43163:SF3">
    <property type="entry name" value="PEPTIDE ABC TRANSPORTER PERMEASE PROTEIN"/>
    <property type="match status" value="1"/>
</dbReference>
<gene>
    <name evidence="9" type="ORF">QO034_16095</name>
</gene>
<organism evidence="9 10">
    <name type="scientific">Sedimentitalea xiamensis</name>
    <dbReference type="NCBI Taxonomy" id="3050037"/>
    <lineage>
        <taxon>Bacteria</taxon>
        <taxon>Pseudomonadati</taxon>
        <taxon>Pseudomonadota</taxon>
        <taxon>Alphaproteobacteria</taxon>
        <taxon>Rhodobacterales</taxon>
        <taxon>Paracoccaceae</taxon>
        <taxon>Sedimentitalea</taxon>
    </lineage>
</organism>
<feature type="transmembrane region" description="Helical" evidence="7">
    <location>
        <begin position="99"/>
        <end position="122"/>
    </location>
</feature>
<keyword evidence="2 7" id="KW-0813">Transport</keyword>
<keyword evidence="3" id="KW-1003">Cell membrane</keyword>
<evidence type="ECO:0000313" key="9">
    <source>
        <dbReference type="EMBL" id="MDK3074615.1"/>
    </source>
</evidence>
<dbReference type="InterPro" id="IPR035906">
    <property type="entry name" value="MetI-like_sf"/>
</dbReference>
<dbReference type="RefSeq" id="WP_284486546.1">
    <property type="nucleotide sequence ID" value="NZ_JASNJE010000022.1"/>
</dbReference>
<evidence type="ECO:0000259" key="8">
    <source>
        <dbReference type="PROSITE" id="PS50928"/>
    </source>
</evidence>
<name>A0ABT7FHZ5_9RHOB</name>
<dbReference type="PANTHER" id="PTHR43163">
    <property type="entry name" value="DIPEPTIDE TRANSPORT SYSTEM PERMEASE PROTEIN DPPB-RELATED"/>
    <property type="match status" value="1"/>
</dbReference>
<keyword evidence="6 7" id="KW-0472">Membrane</keyword>
<sequence length="314" mass="34379">MFGYILQRLLAAIPVMGFVALFVFLLLRLTPGDPAAIIAGDTATPEQLEAIRDSLGLNDPFFVQFFNWIGQLLQGDFGTSILSGKPVIELIQARMEPTISLALTTIILSVVIAVPLGVIAAWKHGTLIDRFVMLLSVVGFSVPVFVIGYLMISLFSMQLNWFPVQGFRPIGDGLGPFLQRIALPTFTLTLLYIALIARITRTSMLEILGDDYIRTARAKGLPESRVLMRHALRNCSVPIITVIGIGFALIISGVVVTESVFNLPGLGRLTVDAVLARDYPVIQAVILLASLIYVVINLLIDIAYVLLDPRIRYS</sequence>
<evidence type="ECO:0000313" key="10">
    <source>
        <dbReference type="Proteomes" id="UP001227126"/>
    </source>
</evidence>
<protein>
    <submittedName>
        <fullName evidence="9">ABC transporter permease</fullName>
    </submittedName>
</protein>
<evidence type="ECO:0000256" key="5">
    <source>
        <dbReference type="ARBA" id="ARBA00022989"/>
    </source>
</evidence>
<feature type="transmembrane region" description="Helical" evidence="7">
    <location>
        <begin position="281"/>
        <end position="307"/>
    </location>
</feature>
<keyword evidence="4 7" id="KW-0812">Transmembrane</keyword>
<evidence type="ECO:0000256" key="4">
    <source>
        <dbReference type="ARBA" id="ARBA00022692"/>
    </source>
</evidence>
<evidence type="ECO:0000256" key="3">
    <source>
        <dbReference type="ARBA" id="ARBA00022475"/>
    </source>
</evidence>
<comment type="similarity">
    <text evidence="7">Belongs to the binding-protein-dependent transport system permease family.</text>
</comment>
<dbReference type="CDD" id="cd06261">
    <property type="entry name" value="TM_PBP2"/>
    <property type="match status" value="1"/>
</dbReference>
<dbReference type="SUPFAM" id="SSF161098">
    <property type="entry name" value="MetI-like"/>
    <property type="match status" value="1"/>
</dbReference>
<dbReference type="Gene3D" id="1.10.3720.10">
    <property type="entry name" value="MetI-like"/>
    <property type="match status" value="1"/>
</dbReference>
<evidence type="ECO:0000256" key="2">
    <source>
        <dbReference type="ARBA" id="ARBA00022448"/>
    </source>
</evidence>